<reference evidence="2" key="1">
    <citation type="submission" date="2018-05" db="EMBL/GenBank/DDBJ databases">
        <authorList>
            <person name="Lanie J.A."/>
            <person name="Ng W.-L."/>
            <person name="Kazmierczak K.M."/>
            <person name="Andrzejewski T.M."/>
            <person name="Davidsen T.M."/>
            <person name="Wayne K.J."/>
            <person name="Tettelin H."/>
            <person name="Glass J.I."/>
            <person name="Rusch D."/>
            <person name="Podicherti R."/>
            <person name="Tsui H.-C.T."/>
            <person name="Winkler M.E."/>
        </authorList>
    </citation>
    <scope>NUCLEOTIDE SEQUENCE</scope>
</reference>
<evidence type="ECO:0000259" key="1">
    <source>
        <dbReference type="PROSITE" id="PS51332"/>
    </source>
</evidence>
<feature type="non-terminal residue" evidence="2">
    <location>
        <position position="1"/>
    </location>
</feature>
<dbReference type="EMBL" id="UINC01209508">
    <property type="protein sequence ID" value="SVE32556.1"/>
    <property type="molecule type" value="Genomic_DNA"/>
</dbReference>
<dbReference type="PROSITE" id="PS51332">
    <property type="entry name" value="B12_BINDING"/>
    <property type="match status" value="1"/>
</dbReference>
<sequence length="209" mass="23686">MSKPLKIFFCDLTYDTVILVSDTIPINIGYIGSYAKKIFNDEISVELFKYPQEAINSIKQEKPDLLCLSNYSWNSNLSEHVASIAKEVNPNVITAQGGPNFPHDDQQQIDYLKSRPSTDIFMIMEGEITTTNLIKRLIESDLDRKKIFSSPIDGAVFIQPSSRNSSKVLFRKGNPSERIKFLDDIPSPYLSGLLHKFFDGKLTPFIETN</sequence>
<gene>
    <name evidence="2" type="ORF">METZ01_LOCUS485410</name>
</gene>
<evidence type="ECO:0000313" key="2">
    <source>
        <dbReference type="EMBL" id="SVE32556.1"/>
    </source>
</evidence>
<protein>
    <recommendedName>
        <fullName evidence="1">B12-binding domain-containing protein</fullName>
    </recommendedName>
</protein>
<dbReference type="Gene3D" id="3.40.50.280">
    <property type="entry name" value="Cobalamin-binding domain"/>
    <property type="match status" value="1"/>
</dbReference>
<dbReference type="GO" id="GO:0031419">
    <property type="term" value="F:cobalamin binding"/>
    <property type="evidence" value="ECO:0007669"/>
    <property type="project" value="InterPro"/>
</dbReference>
<proteinExistence type="predicted"/>
<name>A0A383CJI7_9ZZZZ</name>
<dbReference type="GO" id="GO:0046872">
    <property type="term" value="F:metal ion binding"/>
    <property type="evidence" value="ECO:0007669"/>
    <property type="project" value="InterPro"/>
</dbReference>
<dbReference type="AlphaFoldDB" id="A0A383CJI7"/>
<accession>A0A383CJI7</accession>
<feature type="non-terminal residue" evidence="2">
    <location>
        <position position="209"/>
    </location>
</feature>
<dbReference type="Pfam" id="PF02310">
    <property type="entry name" value="B12-binding"/>
    <property type="match status" value="1"/>
</dbReference>
<dbReference type="InterPro" id="IPR006158">
    <property type="entry name" value="Cobalamin-bd"/>
</dbReference>
<feature type="domain" description="B12-binding" evidence="1">
    <location>
        <begin position="11"/>
        <end position="144"/>
    </location>
</feature>
<organism evidence="2">
    <name type="scientific">marine metagenome</name>
    <dbReference type="NCBI Taxonomy" id="408172"/>
    <lineage>
        <taxon>unclassified sequences</taxon>
        <taxon>metagenomes</taxon>
        <taxon>ecological metagenomes</taxon>
    </lineage>
</organism>